<dbReference type="AlphaFoldDB" id="A0A5A9XH14"/>
<comment type="caution">
    <text evidence="2">The sequence shown here is derived from an EMBL/GenBank/DDBJ whole genome shotgun (WGS) entry which is preliminary data.</text>
</comment>
<evidence type="ECO:0000256" key="1">
    <source>
        <dbReference type="SAM" id="SignalP"/>
    </source>
</evidence>
<feature type="chain" id="PRO_5022773958" evidence="1">
    <location>
        <begin position="27"/>
        <end position="496"/>
    </location>
</feature>
<dbReference type="Proteomes" id="UP000324298">
    <property type="component" value="Unassembled WGS sequence"/>
</dbReference>
<sequence length="496" mass="52869">MRRKNKIMAALLACALTAAGTTSALALENEFHGMYRLAAVDSNYLGSQAASYYTYNGSNMFAQDPKTANIREQHPATANFLDQRLRLMYIARVDEELKLVTNFEINSRWGDNNYGAGISGGGAVGADYVNLRTKSAYLDYTFNLVGVPVNSRLGIQPVADSYKGIILDNDAAAAILSSKIGATTLTVGFSRFADNGNLNSYSATTDYTGNGEPTPNTNGNLFGGGLAVTNTNGANGAAYGDVSADFWTLDAKYDINNNVTVGASYYLLYSDIAKKLSSTNATAKYRENVHMLGVNAKGKFGPAQIDGFFVYQIGRTTDRDIYAFAGNLGAKVKAGPGTVKSEFLYMSGDSGTSSGRTSSFAVIGGEAGYTCSGLQILSRDSLVMSRNNAFFYDNNAGMGVVLGVIGYELPLTSRLTANVNAGFGAVESVNSKIVAASGEYLGTEANVSLPFRAKENLTITPRFAYVFLGDFYKNLAANGKTPDNPYLASLLVNFKF</sequence>
<organism evidence="2 3">
    <name type="scientific">Oryzomonas rubra</name>
    <dbReference type="NCBI Taxonomy" id="2509454"/>
    <lineage>
        <taxon>Bacteria</taxon>
        <taxon>Pseudomonadati</taxon>
        <taxon>Thermodesulfobacteriota</taxon>
        <taxon>Desulfuromonadia</taxon>
        <taxon>Geobacterales</taxon>
        <taxon>Geobacteraceae</taxon>
        <taxon>Oryzomonas</taxon>
    </lineage>
</organism>
<dbReference type="RefSeq" id="WP_149307722.1">
    <property type="nucleotide sequence ID" value="NZ_SRSD01000006.1"/>
</dbReference>
<dbReference type="EMBL" id="SRSD01000006">
    <property type="protein sequence ID" value="KAA0891359.1"/>
    <property type="molecule type" value="Genomic_DNA"/>
</dbReference>
<evidence type="ECO:0000313" key="3">
    <source>
        <dbReference type="Proteomes" id="UP000324298"/>
    </source>
</evidence>
<gene>
    <name evidence="2" type="ORF">ET418_11285</name>
</gene>
<reference evidence="2 3" key="1">
    <citation type="submission" date="2019-04" db="EMBL/GenBank/DDBJ databases">
        <title>Geobacter ruber sp. nov., ferric-reducing bacteria isolated from paddy soil.</title>
        <authorList>
            <person name="Xu Z."/>
            <person name="Masuda Y."/>
            <person name="Itoh H."/>
            <person name="Senoo K."/>
        </authorList>
    </citation>
    <scope>NUCLEOTIDE SEQUENCE [LARGE SCALE GENOMIC DNA]</scope>
    <source>
        <strain evidence="2 3">Red88</strain>
    </source>
</reference>
<protein>
    <submittedName>
        <fullName evidence="2">Uncharacterized protein</fullName>
    </submittedName>
</protein>
<feature type="signal peptide" evidence="1">
    <location>
        <begin position="1"/>
        <end position="26"/>
    </location>
</feature>
<accession>A0A5A9XH14</accession>
<name>A0A5A9XH14_9BACT</name>
<keyword evidence="1" id="KW-0732">Signal</keyword>
<keyword evidence="3" id="KW-1185">Reference proteome</keyword>
<evidence type="ECO:0000313" key="2">
    <source>
        <dbReference type="EMBL" id="KAA0891359.1"/>
    </source>
</evidence>
<proteinExistence type="predicted"/>
<dbReference type="OrthoDB" id="5416951at2"/>